<dbReference type="SUPFAM" id="SSF140453">
    <property type="entry name" value="EsxAB dimer-like"/>
    <property type="match status" value="1"/>
</dbReference>
<gene>
    <name evidence="2" type="ORF">M6B22_01405</name>
</gene>
<reference evidence="2" key="1">
    <citation type="submission" date="2022-05" db="EMBL/GenBank/DDBJ databases">
        <title>Jatrophihabitans sp. SB3-54 whole genome sequence.</title>
        <authorList>
            <person name="Suh M.K."/>
            <person name="Eom M.K."/>
            <person name="Kim J.S."/>
            <person name="Kim H.S."/>
            <person name="Do H.E."/>
            <person name="Shin Y.K."/>
            <person name="Lee J.-S."/>
        </authorList>
    </citation>
    <scope>NUCLEOTIDE SEQUENCE</scope>
    <source>
        <strain evidence="2">SB3-54</strain>
    </source>
</reference>
<name>A0ABY7K1I3_9ACTN</name>
<dbReference type="EMBL" id="CP097463">
    <property type="protein sequence ID" value="WAX57437.1"/>
    <property type="molecule type" value="Genomic_DNA"/>
</dbReference>
<proteinExistence type="predicted"/>
<dbReference type="Gene3D" id="1.10.287.1060">
    <property type="entry name" value="ESAT-6-like"/>
    <property type="match status" value="1"/>
</dbReference>
<dbReference type="InterPro" id="IPR036689">
    <property type="entry name" value="ESAT-6-like_sf"/>
</dbReference>
<feature type="region of interest" description="Disordered" evidence="1">
    <location>
        <begin position="100"/>
        <end position="123"/>
    </location>
</feature>
<dbReference type="Proteomes" id="UP001164693">
    <property type="component" value="Chromosome"/>
</dbReference>
<organism evidence="2 3">
    <name type="scientific">Jatrophihabitans cynanchi</name>
    <dbReference type="NCBI Taxonomy" id="2944128"/>
    <lineage>
        <taxon>Bacteria</taxon>
        <taxon>Bacillati</taxon>
        <taxon>Actinomycetota</taxon>
        <taxon>Actinomycetes</taxon>
        <taxon>Jatrophihabitantales</taxon>
        <taxon>Jatrophihabitantaceae</taxon>
        <taxon>Jatrophihabitans</taxon>
    </lineage>
</organism>
<protein>
    <submittedName>
        <fullName evidence="2">WXG100 family type VII secretion target</fullName>
    </submittedName>
</protein>
<dbReference type="RefSeq" id="WP_269443977.1">
    <property type="nucleotide sequence ID" value="NZ_CP097463.1"/>
</dbReference>
<keyword evidence="3" id="KW-1185">Reference proteome</keyword>
<accession>A0ABY7K1I3</accession>
<evidence type="ECO:0000313" key="3">
    <source>
        <dbReference type="Proteomes" id="UP001164693"/>
    </source>
</evidence>
<sequence length="123" mass="13539">MSSPTKGFSVKPDQLTDVADAVKALLDDLSGNTGYVPGNLPRYREKAGKQVLEQALASFWSGEDVFATAYGYEHDGIVQTMTEMVKQLTQLESACRTTAAQYQHRDTQSKKTVTNSDPLSYNQ</sequence>
<evidence type="ECO:0000256" key="1">
    <source>
        <dbReference type="SAM" id="MobiDB-lite"/>
    </source>
</evidence>
<evidence type="ECO:0000313" key="2">
    <source>
        <dbReference type="EMBL" id="WAX57437.1"/>
    </source>
</evidence>
<feature type="compositionally biased region" description="Polar residues" evidence="1">
    <location>
        <begin position="110"/>
        <end position="123"/>
    </location>
</feature>